<keyword evidence="3" id="KW-1185">Reference proteome</keyword>
<name>A0ABX0J0R8_9BACL</name>
<reference evidence="2" key="1">
    <citation type="submission" date="2020-03" db="EMBL/GenBank/DDBJ databases">
        <title>Draft sequencing of Paenibacilllus sp. S3N08.</title>
        <authorList>
            <person name="Kim D.-U."/>
        </authorList>
    </citation>
    <scope>NUCLEOTIDE SEQUENCE</scope>
    <source>
        <strain evidence="2">S3N08</strain>
    </source>
</reference>
<feature type="compositionally biased region" description="Acidic residues" evidence="1">
    <location>
        <begin position="47"/>
        <end position="56"/>
    </location>
</feature>
<dbReference type="Proteomes" id="UP001165962">
    <property type="component" value="Unassembled WGS sequence"/>
</dbReference>
<feature type="compositionally biased region" description="Acidic residues" evidence="1">
    <location>
        <begin position="74"/>
        <end position="92"/>
    </location>
</feature>
<feature type="region of interest" description="Disordered" evidence="1">
    <location>
        <begin position="44"/>
        <end position="92"/>
    </location>
</feature>
<gene>
    <name evidence="2" type="ORF">G9U52_05490</name>
</gene>
<dbReference type="RefSeq" id="WP_166147102.1">
    <property type="nucleotide sequence ID" value="NZ_JAAOIW010000002.1"/>
</dbReference>
<proteinExistence type="predicted"/>
<evidence type="ECO:0000256" key="1">
    <source>
        <dbReference type="SAM" id="MobiDB-lite"/>
    </source>
</evidence>
<accession>A0ABX0J0R8</accession>
<dbReference type="EMBL" id="JAAOIW010000002">
    <property type="protein sequence ID" value="NHN29283.1"/>
    <property type="molecule type" value="Genomic_DNA"/>
</dbReference>
<evidence type="ECO:0000313" key="2">
    <source>
        <dbReference type="EMBL" id="NHN29283.1"/>
    </source>
</evidence>
<organism evidence="2 3">
    <name type="scientific">Paenibacillus agricola</name>
    <dbReference type="NCBI Taxonomy" id="2716264"/>
    <lineage>
        <taxon>Bacteria</taxon>
        <taxon>Bacillati</taxon>
        <taxon>Bacillota</taxon>
        <taxon>Bacilli</taxon>
        <taxon>Bacillales</taxon>
        <taxon>Paenibacillaceae</taxon>
        <taxon>Paenibacillus</taxon>
    </lineage>
</organism>
<feature type="compositionally biased region" description="Basic and acidic residues" evidence="1">
    <location>
        <begin position="57"/>
        <end position="73"/>
    </location>
</feature>
<sequence>MQQSHDLVCPWCHTEIVWDPEFGPEEACPHCFNELSDYRSLKLGVDSSDEDDDEEERKDVNKADHNDKEKLLSIDEELEDDELDDYDEEDRDGLDEYEEGVQRVLATQEDPPECTNCHSFMMFTGTQTAAPGYVPVLPVMLDQPLLKVAYTTKVYVCPSCFKMDYILADEDRLAMVELLKNQLT</sequence>
<comment type="caution">
    <text evidence="2">The sequence shown here is derived from an EMBL/GenBank/DDBJ whole genome shotgun (WGS) entry which is preliminary data.</text>
</comment>
<protein>
    <submittedName>
        <fullName evidence="2">Uncharacterized protein</fullName>
    </submittedName>
</protein>
<evidence type="ECO:0000313" key="3">
    <source>
        <dbReference type="Proteomes" id="UP001165962"/>
    </source>
</evidence>